<dbReference type="PANTHER" id="PTHR13580:SF10">
    <property type="entry name" value="CYSTEINE_SERINE-RICH NUCLEAR PROTEIN 1"/>
    <property type="match status" value="1"/>
</dbReference>
<dbReference type="AlphaFoldDB" id="A0A834BW50"/>
<gene>
    <name evidence="11" type="ORF">FQA47_019308</name>
</gene>
<protein>
    <submittedName>
        <fullName evidence="11">Cysteine/serine-rich nuclear protein 2</fullName>
    </submittedName>
</protein>
<reference evidence="11" key="1">
    <citation type="journal article" name="BMC Genomics">
        <title>Long-read sequencing and de novo genome assembly of marine medaka (Oryzias melastigma).</title>
        <authorList>
            <person name="Liang P."/>
            <person name="Saqib H.S.A."/>
            <person name="Ni X."/>
            <person name="Shen Y."/>
        </authorList>
    </citation>
    <scope>NUCLEOTIDE SEQUENCE</scope>
    <source>
        <strain evidence="11">Bigg-433</strain>
    </source>
</reference>
<evidence type="ECO:0000256" key="1">
    <source>
        <dbReference type="ARBA" id="ARBA00004123"/>
    </source>
</evidence>
<keyword evidence="7" id="KW-0804">Transcription</keyword>
<evidence type="ECO:0000256" key="6">
    <source>
        <dbReference type="ARBA" id="ARBA00023159"/>
    </source>
</evidence>
<feature type="compositionally biased region" description="Low complexity" evidence="9">
    <location>
        <begin position="346"/>
        <end position="371"/>
    </location>
</feature>
<dbReference type="InterPro" id="IPR023260">
    <property type="entry name" value="Cys/Ser-rich_nuc_prot"/>
</dbReference>
<evidence type="ECO:0000256" key="8">
    <source>
        <dbReference type="ARBA" id="ARBA00023242"/>
    </source>
</evidence>
<dbReference type="GO" id="GO:0043565">
    <property type="term" value="F:sequence-specific DNA binding"/>
    <property type="evidence" value="ECO:0007669"/>
    <property type="project" value="TreeGrafter"/>
</dbReference>
<keyword evidence="4" id="KW-0805">Transcription regulation</keyword>
<feature type="compositionally biased region" description="Polar residues" evidence="9">
    <location>
        <begin position="16"/>
        <end position="25"/>
    </location>
</feature>
<dbReference type="Proteomes" id="UP000646548">
    <property type="component" value="Unassembled WGS sequence"/>
</dbReference>
<dbReference type="EMBL" id="WKFB01000736">
    <property type="protein sequence ID" value="KAF6718377.1"/>
    <property type="molecule type" value="Genomic_DNA"/>
</dbReference>
<feature type="compositionally biased region" description="Basic and acidic residues" evidence="9">
    <location>
        <begin position="379"/>
        <end position="399"/>
    </location>
</feature>
<evidence type="ECO:0000313" key="12">
    <source>
        <dbReference type="Proteomes" id="UP000646548"/>
    </source>
</evidence>
<dbReference type="PANTHER" id="PTHR13580">
    <property type="entry name" value="TGF-BETA INDUCED APOPTOSIS PROTEIN"/>
    <property type="match status" value="1"/>
</dbReference>
<evidence type="ECO:0000313" key="11">
    <source>
        <dbReference type="EMBL" id="KAF6718377.1"/>
    </source>
</evidence>
<keyword evidence="8" id="KW-0539">Nucleus</keyword>
<comment type="similarity">
    <text evidence="2">Belongs to the AXUD1 family.</text>
</comment>
<comment type="caution">
    <text evidence="11">The sequence shown here is derived from an EMBL/GenBank/DDBJ whole genome shotgun (WGS) entry which is preliminary data.</text>
</comment>
<dbReference type="GO" id="GO:0005634">
    <property type="term" value="C:nucleus"/>
    <property type="evidence" value="ECO:0007669"/>
    <property type="project" value="UniProtKB-SubCell"/>
</dbReference>
<accession>A0A834BW50</accession>
<feature type="compositionally biased region" description="Polar residues" evidence="9">
    <location>
        <begin position="401"/>
        <end position="439"/>
    </location>
</feature>
<proteinExistence type="inferred from homology"/>
<evidence type="ECO:0000259" key="10">
    <source>
        <dbReference type="Pfam" id="PF16019"/>
    </source>
</evidence>
<dbReference type="InterPro" id="IPR031972">
    <property type="entry name" value="CSRNP_N"/>
</dbReference>
<keyword evidence="3" id="KW-0053">Apoptosis</keyword>
<sequence>MKGLNKRKFAEVERNPSYSPDSSPWESVAEGRDSTPPSVPIHSILKRPKLQKEQRRVSFGSVTVFSFPRCQGFTSVPSRGGATLGMGQKHSALRRYTVAEHELEQRHRCRERHRQKLRKERIEEIKQKLITSGAVDQHEAKRLAMDQVQDEDLNVDVSERELEDGGFLPLFSSRQRKALLQAAGVKFIDREEKRQLHALRLSREACGCDCQGFCEPETCACSLAGIKCQVDRFNFPCGCSKDSCGNTQGRVEFDARRVRTHFLHTVMKLELERRLQDESVNPEDHAQLPEELHEYESQDKEVPEQSSPDKRCPFGFTLEEDGLPLTMPAAPSYHFIPEHLGMEENSCSSETTESSCLSSDSDAGFFSSSQSLPDVDAGSTRDLHSENDSSCDHLRHIREPMQQSGGSAPHTTAADNTGPSRSLTVTDKSSRSSSYLDDNANQSTDFIEDLEVLPNTLSSTVDYSFSRYMDLSLSSDSDLEFFSSDYPSGPPQSSLKDYRHACSFQHLQHQLCSFVGLPQYDSSTQLLESLLG</sequence>
<dbReference type="GO" id="GO:0000981">
    <property type="term" value="F:DNA-binding transcription factor activity, RNA polymerase II-specific"/>
    <property type="evidence" value="ECO:0007669"/>
    <property type="project" value="TreeGrafter"/>
</dbReference>
<dbReference type="Pfam" id="PF16019">
    <property type="entry name" value="CSRNP_N"/>
    <property type="match status" value="1"/>
</dbReference>
<feature type="domain" description="Cysteine/serine-rich nuclear protein N-terminal" evidence="10">
    <location>
        <begin position="53"/>
        <end position="273"/>
    </location>
</feature>
<evidence type="ECO:0000256" key="4">
    <source>
        <dbReference type="ARBA" id="ARBA00023015"/>
    </source>
</evidence>
<comment type="subcellular location">
    <subcellularLocation>
        <location evidence="1">Nucleus</location>
    </subcellularLocation>
</comment>
<dbReference type="GO" id="GO:0006915">
    <property type="term" value="P:apoptotic process"/>
    <property type="evidence" value="ECO:0007669"/>
    <property type="project" value="UniProtKB-KW"/>
</dbReference>
<name>A0A834BW50_ORYME</name>
<evidence type="ECO:0000256" key="9">
    <source>
        <dbReference type="SAM" id="MobiDB-lite"/>
    </source>
</evidence>
<evidence type="ECO:0000256" key="5">
    <source>
        <dbReference type="ARBA" id="ARBA00023125"/>
    </source>
</evidence>
<organism evidence="11 12">
    <name type="scientific">Oryzias melastigma</name>
    <name type="common">Marine medaka</name>
    <dbReference type="NCBI Taxonomy" id="30732"/>
    <lineage>
        <taxon>Eukaryota</taxon>
        <taxon>Metazoa</taxon>
        <taxon>Chordata</taxon>
        <taxon>Craniata</taxon>
        <taxon>Vertebrata</taxon>
        <taxon>Euteleostomi</taxon>
        <taxon>Actinopterygii</taxon>
        <taxon>Neopterygii</taxon>
        <taxon>Teleostei</taxon>
        <taxon>Neoteleostei</taxon>
        <taxon>Acanthomorphata</taxon>
        <taxon>Ovalentaria</taxon>
        <taxon>Atherinomorphae</taxon>
        <taxon>Beloniformes</taxon>
        <taxon>Adrianichthyidae</taxon>
        <taxon>Oryziinae</taxon>
        <taxon>Oryzias</taxon>
    </lineage>
</organism>
<feature type="region of interest" description="Disordered" evidence="9">
    <location>
        <begin position="1"/>
        <end position="42"/>
    </location>
</feature>
<keyword evidence="6" id="KW-0010">Activator</keyword>
<dbReference type="PRINTS" id="PR02031">
    <property type="entry name" value="CYSSERRICHNP"/>
</dbReference>
<keyword evidence="5" id="KW-0238">DNA-binding</keyword>
<evidence type="ECO:0000256" key="7">
    <source>
        <dbReference type="ARBA" id="ARBA00023163"/>
    </source>
</evidence>
<feature type="region of interest" description="Disordered" evidence="9">
    <location>
        <begin position="344"/>
        <end position="439"/>
    </location>
</feature>
<evidence type="ECO:0000256" key="3">
    <source>
        <dbReference type="ARBA" id="ARBA00022703"/>
    </source>
</evidence>
<evidence type="ECO:0000256" key="2">
    <source>
        <dbReference type="ARBA" id="ARBA00008548"/>
    </source>
</evidence>